<reference evidence="1" key="1">
    <citation type="submission" date="2013-04" db="EMBL/GenBank/DDBJ databases">
        <authorList>
            <person name="Harkins D.M."/>
            <person name="Durkin A.S."/>
            <person name="Selengut J.D."/>
            <person name="Sanka R."/>
            <person name="DePew J."/>
            <person name="Purushe J."/>
            <person name="Ahmed A."/>
            <person name="van der Linden H."/>
            <person name="Goris M.G.A."/>
            <person name="Hartskeerl R.A."/>
            <person name="Vinetz J.M."/>
            <person name="Sutton G.G."/>
            <person name="Nelson W.C."/>
            <person name="Fouts D.E."/>
        </authorList>
    </citation>
    <scope>NUCLEOTIDE SEQUENCE [LARGE SCALE GENOMIC DNA]</scope>
    <source>
        <strain evidence="1">BUT 6</strain>
    </source>
</reference>
<gene>
    <name evidence="1" type="ORF">LEP1GSC058_3708</name>
</gene>
<protein>
    <submittedName>
        <fullName evidence="1">Uncharacterized protein</fullName>
    </submittedName>
</protein>
<sequence>MPKFGRSKGVFGWEIYFRKPDFGDKINFAVGPLEGFVSFHWKVFFSPFFCRFGLENRIFNLAFFYIG</sequence>
<comment type="caution">
    <text evidence="1">The sequence shown here is derived from an EMBL/GenBank/DDBJ whole genome shotgun (WGS) entry which is preliminary data.</text>
</comment>
<accession>S3URL1</accession>
<dbReference type="AlphaFoldDB" id="S3URL1"/>
<proteinExistence type="predicted"/>
<name>S3URL1_9LEPT</name>
<organism evidence="1 2">
    <name type="scientific">Leptospira fainei serovar Hurstbridge str. BUT 6</name>
    <dbReference type="NCBI Taxonomy" id="1193011"/>
    <lineage>
        <taxon>Bacteria</taxon>
        <taxon>Pseudomonadati</taxon>
        <taxon>Spirochaetota</taxon>
        <taxon>Spirochaetia</taxon>
        <taxon>Leptospirales</taxon>
        <taxon>Leptospiraceae</taxon>
        <taxon>Leptospira</taxon>
    </lineage>
</organism>
<evidence type="ECO:0000313" key="1">
    <source>
        <dbReference type="EMBL" id="EPG73031.1"/>
    </source>
</evidence>
<dbReference type="EMBL" id="AKWZ02000010">
    <property type="protein sequence ID" value="EPG73031.1"/>
    <property type="molecule type" value="Genomic_DNA"/>
</dbReference>
<evidence type="ECO:0000313" key="2">
    <source>
        <dbReference type="Proteomes" id="UP000014540"/>
    </source>
</evidence>
<keyword evidence="2" id="KW-1185">Reference proteome</keyword>
<dbReference type="Proteomes" id="UP000014540">
    <property type="component" value="Unassembled WGS sequence"/>
</dbReference>
<dbReference type="STRING" id="1193011.LEP1GSC058_3708"/>